<protein>
    <recommendedName>
        <fullName evidence="4">RDD domain-containing protein</fullName>
    </recommendedName>
</protein>
<dbReference type="RefSeq" id="WP_344500032.1">
    <property type="nucleotide sequence ID" value="NZ_BAAAQD010000001.1"/>
</dbReference>
<dbReference type="EMBL" id="BAAAQD010000001">
    <property type="protein sequence ID" value="GAA1501384.1"/>
    <property type="molecule type" value="Genomic_DNA"/>
</dbReference>
<keyword evidence="3" id="KW-1185">Reference proteome</keyword>
<sequence length="125" mass="13014">MLAGTAGAILLIDMFQGVLIGIGLAVAKSAWETSHVRVHVTDSGQGPIHVRLVGNATFLRLPVILTALSGLPAHWAVQLDLRGLRHVDHACQSALSTWADRHNSTAPTPVLLLAGGHDPPSASGP</sequence>
<keyword evidence="1" id="KW-1133">Transmembrane helix</keyword>
<evidence type="ECO:0000256" key="1">
    <source>
        <dbReference type="SAM" id="Phobius"/>
    </source>
</evidence>
<name>A0ABP4KDY5_9ACTN</name>
<dbReference type="Proteomes" id="UP001501470">
    <property type="component" value="Unassembled WGS sequence"/>
</dbReference>
<evidence type="ECO:0000313" key="3">
    <source>
        <dbReference type="Proteomes" id="UP001501470"/>
    </source>
</evidence>
<keyword evidence="1" id="KW-0472">Membrane</keyword>
<keyword evidence="1" id="KW-0812">Transmembrane</keyword>
<proteinExistence type="predicted"/>
<reference evidence="3" key="1">
    <citation type="journal article" date="2019" name="Int. J. Syst. Evol. Microbiol.">
        <title>The Global Catalogue of Microorganisms (GCM) 10K type strain sequencing project: providing services to taxonomists for standard genome sequencing and annotation.</title>
        <authorList>
            <consortium name="The Broad Institute Genomics Platform"/>
            <consortium name="The Broad Institute Genome Sequencing Center for Infectious Disease"/>
            <person name="Wu L."/>
            <person name="Ma J."/>
        </authorList>
    </citation>
    <scope>NUCLEOTIDE SEQUENCE [LARGE SCALE GENOMIC DNA]</scope>
    <source>
        <strain evidence="3">JCM 15933</strain>
    </source>
</reference>
<gene>
    <name evidence="2" type="ORF">GCM10009827_010600</name>
</gene>
<evidence type="ECO:0000313" key="2">
    <source>
        <dbReference type="EMBL" id="GAA1501384.1"/>
    </source>
</evidence>
<accession>A0ABP4KDY5</accession>
<comment type="caution">
    <text evidence="2">The sequence shown here is derived from an EMBL/GenBank/DDBJ whole genome shotgun (WGS) entry which is preliminary data.</text>
</comment>
<organism evidence="2 3">
    <name type="scientific">Dactylosporangium maewongense</name>
    <dbReference type="NCBI Taxonomy" id="634393"/>
    <lineage>
        <taxon>Bacteria</taxon>
        <taxon>Bacillati</taxon>
        <taxon>Actinomycetota</taxon>
        <taxon>Actinomycetes</taxon>
        <taxon>Micromonosporales</taxon>
        <taxon>Micromonosporaceae</taxon>
        <taxon>Dactylosporangium</taxon>
    </lineage>
</organism>
<feature type="transmembrane region" description="Helical" evidence="1">
    <location>
        <begin position="6"/>
        <end position="27"/>
    </location>
</feature>
<evidence type="ECO:0008006" key="4">
    <source>
        <dbReference type="Google" id="ProtNLM"/>
    </source>
</evidence>